<dbReference type="Proteomes" id="UP001255185">
    <property type="component" value="Unassembled WGS sequence"/>
</dbReference>
<comment type="caution">
    <text evidence="3">The sequence shown here is derived from an EMBL/GenBank/DDBJ whole genome shotgun (WGS) entry which is preliminary data.</text>
</comment>
<keyword evidence="4" id="KW-1185">Reference proteome</keyword>
<feature type="transmembrane region" description="Helical" evidence="1">
    <location>
        <begin position="12"/>
        <end position="30"/>
    </location>
</feature>
<keyword evidence="1" id="KW-0472">Membrane</keyword>
<accession>A0ABU1TQM5</accession>
<organism evidence="3 4">
    <name type="scientific">Flavobacterium arsenatis</name>
    <dbReference type="NCBI Taxonomy" id="1484332"/>
    <lineage>
        <taxon>Bacteria</taxon>
        <taxon>Pseudomonadati</taxon>
        <taxon>Bacteroidota</taxon>
        <taxon>Flavobacteriia</taxon>
        <taxon>Flavobacteriales</taxon>
        <taxon>Flavobacteriaceae</taxon>
        <taxon>Flavobacterium</taxon>
    </lineage>
</organism>
<feature type="domain" description="Inner membrane protein YgaP-like transmembrane" evidence="2">
    <location>
        <begin position="1"/>
        <end position="67"/>
    </location>
</feature>
<dbReference type="RefSeq" id="WP_374725217.1">
    <property type="nucleotide sequence ID" value="NZ_JAVDVI010000006.1"/>
</dbReference>
<evidence type="ECO:0000313" key="4">
    <source>
        <dbReference type="Proteomes" id="UP001255185"/>
    </source>
</evidence>
<reference evidence="3 4" key="1">
    <citation type="submission" date="2023-07" db="EMBL/GenBank/DDBJ databases">
        <title>Sorghum-associated microbial communities from plants grown in Nebraska, USA.</title>
        <authorList>
            <person name="Schachtman D."/>
        </authorList>
    </citation>
    <scope>NUCLEOTIDE SEQUENCE [LARGE SCALE GENOMIC DNA]</scope>
    <source>
        <strain evidence="3 4">3773</strain>
    </source>
</reference>
<evidence type="ECO:0000313" key="3">
    <source>
        <dbReference type="EMBL" id="MDR6967703.1"/>
    </source>
</evidence>
<protein>
    <submittedName>
        <fullName evidence="3">Uncharacterized membrane protein HdeD (DUF308 family)</fullName>
    </submittedName>
</protein>
<keyword evidence="1" id="KW-1133">Transmembrane helix</keyword>
<proteinExistence type="predicted"/>
<evidence type="ECO:0000259" key="2">
    <source>
        <dbReference type="Pfam" id="PF11127"/>
    </source>
</evidence>
<dbReference type="InterPro" id="IPR021309">
    <property type="entry name" value="YgaP-like_TM"/>
</dbReference>
<feature type="transmembrane region" description="Helical" evidence="1">
    <location>
        <begin position="36"/>
        <end position="60"/>
    </location>
</feature>
<keyword evidence="1" id="KW-0812">Transmembrane</keyword>
<evidence type="ECO:0000256" key="1">
    <source>
        <dbReference type="SAM" id="Phobius"/>
    </source>
</evidence>
<dbReference type="Pfam" id="PF11127">
    <property type="entry name" value="YgaP-like_TM"/>
    <property type="match status" value="1"/>
</dbReference>
<sequence>MQKNLNRKDGLIRAILGFCAIALFFFNPFDDTLLEMIFGIIGLVLIISAVIEFCPIYYFLGIKTRQKRRKKFY</sequence>
<gene>
    <name evidence="3" type="ORF">J2X31_001715</name>
</gene>
<name>A0ABU1TQM5_9FLAO</name>
<dbReference type="EMBL" id="JAVDVI010000006">
    <property type="protein sequence ID" value="MDR6967703.1"/>
    <property type="molecule type" value="Genomic_DNA"/>
</dbReference>